<feature type="domain" description="HTH cro/C1-type" evidence="4">
    <location>
        <begin position="23"/>
        <end position="77"/>
    </location>
</feature>
<dbReference type="InterPro" id="IPR001387">
    <property type="entry name" value="Cro/C1-type_HTH"/>
</dbReference>
<dbReference type="GO" id="GO:0003677">
    <property type="term" value="F:DNA binding"/>
    <property type="evidence" value="ECO:0007669"/>
    <property type="project" value="UniProtKB-KW"/>
</dbReference>
<sequence length="84" mass="9546">MRDCKGVKRTPKSPLRDTLAINLRSLRAERGWSQERLALESGLNRTYLSAVERSEQNISIDNLWRLAQALDIDPAALLQAKLRS</sequence>
<dbReference type="AlphaFoldDB" id="A0A074JCT8"/>
<dbReference type="GO" id="GO:0003700">
    <property type="term" value="F:DNA-binding transcription factor activity"/>
    <property type="evidence" value="ECO:0007669"/>
    <property type="project" value="TreeGrafter"/>
</dbReference>
<accession>A0A074JCT8</accession>
<dbReference type="PANTHER" id="PTHR46797:SF23">
    <property type="entry name" value="HTH-TYPE TRANSCRIPTIONAL REGULATOR SUTR"/>
    <property type="match status" value="1"/>
</dbReference>
<keyword evidence="6" id="KW-1185">Reference proteome</keyword>
<organism evidence="5 6">
    <name type="scientific">Thioclava pacifica DSM 10166</name>
    <dbReference type="NCBI Taxonomy" id="1353537"/>
    <lineage>
        <taxon>Bacteria</taxon>
        <taxon>Pseudomonadati</taxon>
        <taxon>Pseudomonadota</taxon>
        <taxon>Alphaproteobacteria</taxon>
        <taxon>Rhodobacterales</taxon>
        <taxon>Paracoccaceae</taxon>
        <taxon>Thioclava</taxon>
    </lineage>
</organism>
<dbReference type="GO" id="GO:0005829">
    <property type="term" value="C:cytosol"/>
    <property type="evidence" value="ECO:0007669"/>
    <property type="project" value="TreeGrafter"/>
</dbReference>
<proteinExistence type="predicted"/>
<evidence type="ECO:0000313" key="5">
    <source>
        <dbReference type="EMBL" id="KEO55466.1"/>
    </source>
</evidence>
<dbReference type="PANTHER" id="PTHR46797">
    <property type="entry name" value="HTH-TYPE TRANSCRIPTIONAL REGULATOR"/>
    <property type="match status" value="1"/>
</dbReference>
<dbReference type="PROSITE" id="PS50943">
    <property type="entry name" value="HTH_CROC1"/>
    <property type="match status" value="1"/>
</dbReference>
<evidence type="ECO:0000259" key="4">
    <source>
        <dbReference type="PROSITE" id="PS50943"/>
    </source>
</evidence>
<name>A0A074JCT8_9RHOB</name>
<dbReference type="Pfam" id="PF01381">
    <property type="entry name" value="HTH_3"/>
    <property type="match status" value="1"/>
</dbReference>
<evidence type="ECO:0000313" key="6">
    <source>
        <dbReference type="Proteomes" id="UP000027432"/>
    </source>
</evidence>
<keyword evidence="1" id="KW-0805">Transcription regulation</keyword>
<evidence type="ECO:0000256" key="3">
    <source>
        <dbReference type="ARBA" id="ARBA00023163"/>
    </source>
</evidence>
<evidence type="ECO:0000256" key="2">
    <source>
        <dbReference type="ARBA" id="ARBA00023125"/>
    </source>
</evidence>
<dbReference type="Proteomes" id="UP000027432">
    <property type="component" value="Unassembled WGS sequence"/>
</dbReference>
<dbReference type="CDD" id="cd00093">
    <property type="entry name" value="HTH_XRE"/>
    <property type="match status" value="1"/>
</dbReference>
<protein>
    <recommendedName>
        <fullName evidence="4">HTH cro/C1-type domain-containing protein</fullName>
    </recommendedName>
</protein>
<dbReference type="Gene3D" id="1.10.260.40">
    <property type="entry name" value="lambda repressor-like DNA-binding domains"/>
    <property type="match status" value="1"/>
</dbReference>
<keyword evidence="3" id="KW-0804">Transcription</keyword>
<gene>
    <name evidence="5" type="ORF">TP2_15620</name>
</gene>
<dbReference type="SUPFAM" id="SSF47413">
    <property type="entry name" value="lambda repressor-like DNA-binding domains"/>
    <property type="match status" value="1"/>
</dbReference>
<dbReference type="eggNOG" id="COG1396">
    <property type="taxonomic scope" value="Bacteria"/>
</dbReference>
<reference evidence="5 6" key="1">
    <citation type="submission" date="2013-07" db="EMBL/GenBank/DDBJ databases">
        <title>Thioclava pacifica DSM 10166 Genome Sequencing.</title>
        <authorList>
            <person name="Lai Q."/>
            <person name="Shao Z."/>
        </authorList>
    </citation>
    <scope>NUCLEOTIDE SEQUENCE [LARGE SCALE GENOMIC DNA]</scope>
    <source>
        <strain evidence="5 6">DSM 10166</strain>
    </source>
</reference>
<dbReference type="InterPro" id="IPR050807">
    <property type="entry name" value="TransReg_Diox_bact_type"/>
</dbReference>
<evidence type="ECO:0000256" key="1">
    <source>
        <dbReference type="ARBA" id="ARBA00023015"/>
    </source>
</evidence>
<dbReference type="SMART" id="SM00530">
    <property type="entry name" value="HTH_XRE"/>
    <property type="match status" value="1"/>
</dbReference>
<keyword evidence="2" id="KW-0238">DNA-binding</keyword>
<dbReference type="InterPro" id="IPR010982">
    <property type="entry name" value="Lambda_DNA-bd_dom_sf"/>
</dbReference>
<dbReference type="EMBL" id="AUND01000002">
    <property type="protein sequence ID" value="KEO55466.1"/>
    <property type="molecule type" value="Genomic_DNA"/>
</dbReference>
<comment type="caution">
    <text evidence="5">The sequence shown here is derived from an EMBL/GenBank/DDBJ whole genome shotgun (WGS) entry which is preliminary data.</text>
</comment>